<protein>
    <submittedName>
        <fullName evidence="2">Uncharacterized protein</fullName>
    </submittedName>
</protein>
<name>A0A250X9N4_9CHLO</name>
<gene>
    <name evidence="2" type="ORF">CEUSTIGMA_g7255.t1</name>
</gene>
<proteinExistence type="predicted"/>
<feature type="region of interest" description="Disordered" evidence="1">
    <location>
        <begin position="30"/>
        <end position="50"/>
    </location>
</feature>
<dbReference type="EMBL" id="BEGY01000046">
    <property type="protein sequence ID" value="GAX79815.1"/>
    <property type="molecule type" value="Genomic_DNA"/>
</dbReference>
<feature type="compositionally biased region" description="Polar residues" evidence="1">
    <location>
        <begin position="30"/>
        <end position="44"/>
    </location>
</feature>
<organism evidence="2 3">
    <name type="scientific">Chlamydomonas eustigma</name>
    <dbReference type="NCBI Taxonomy" id="1157962"/>
    <lineage>
        <taxon>Eukaryota</taxon>
        <taxon>Viridiplantae</taxon>
        <taxon>Chlorophyta</taxon>
        <taxon>core chlorophytes</taxon>
        <taxon>Chlorophyceae</taxon>
        <taxon>CS clade</taxon>
        <taxon>Chlamydomonadales</taxon>
        <taxon>Chlamydomonadaceae</taxon>
        <taxon>Chlamydomonas</taxon>
    </lineage>
</organism>
<evidence type="ECO:0000313" key="2">
    <source>
        <dbReference type="EMBL" id="GAX79815.1"/>
    </source>
</evidence>
<keyword evidence="3" id="KW-1185">Reference proteome</keyword>
<sequence>MQNHVTSKLGPIDEVIKKEYNLKEATSALDSSADTRQTVKVTQQADDDSTEGRLNTLFEQNSVNDMCLPTNSGSGQLTGSLKTLNTLTVFVLNSHPSTCG</sequence>
<evidence type="ECO:0000313" key="3">
    <source>
        <dbReference type="Proteomes" id="UP000232323"/>
    </source>
</evidence>
<accession>A0A250X9N4</accession>
<reference evidence="2 3" key="1">
    <citation type="submission" date="2017-08" db="EMBL/GenBank/DDBJ databases">
        <title>Acidophilic green algal genome provides insights into adaptation to an acidic environment.</title>
        <authorList>
            <person name="Hirooka S."/>
            <person name="Hirose Y."/>
            <person name="Kanesaki Y."/>
            <person name="Higuchi S."/>
            <person name="Fujiwara T."/>
            <person name="Onuma R."/>
            <person name="Era A."/>
            <person name="Ohbayashi R."/>
            <person name="Uzuka A."/>
            <person name="Nozaki H."/>
            <person name="Yoshikawa H."/>
            <person name="Miyagishima S.Y."/>
        </authorList>
    </citation>
    <scope>NUCLEOTIDE SEQUENCE [LARGE SCALE GENOMIC DNA]</scope>
    <source>
        <strain evidence="2 3">NIES-2499</strain>
    </source>
</reference>
<comment type="caution">
    <text evidence="2">The sequence shown here is derived from an EMBL/GenBank/DDBJ whole genome shotgun (WGS) entry which is preliminary data.</text>
</comment>
<dbReference type="AlphaFoldDB" id="A0A250X9N4"/>
<evidence type="ECO:0000256" key="1">
    <source>
        <dbReference type="SAM" id="MobiDB-lite"/>
    </source>
</evidence>
<dbReference type="Proteomes" id="UP000232323">
    <property type="component" value="Unassembled WGS sequence"/>
</dbReference>